<evidence type="ECO:0000256" key="4">
    <source>
        <dbReference type="ARBA" id="ARBA00022833"/>
    </source>
</evidence>
<dbReference type="SUPFAM" id="SSF51556">
    <property type="entry name" value="Metallo-dependent hydrolases"/>
    <property type="match status" value="1"/>
</dbReference>
<evidence type="ECO:0000256" key="2">
    <source>
        <dbReference type="ARBA" id="ARBA00022723"/>
    </source>
</evidence>
<evidence type="ECO:0000313" key="6">
    <source>
        <dbReference type="EMBL" id="TVY24159.1"/>
    </source>
</evidence>
<dbReference type="EMBL" id="QGMH01000143">
    <property type="protein sequence ID" value="TVY24159.1"/>
    <property type="molecule type" value="Genomic_DNA"/>
</dbReference>
<evidence type="ECO:0000256" key="3">
    <source>
        <dbReference type="ARBA" id="ARBA00022801"/>
    </source>
</evidence>
<sequence length="509" mass="54755">MVASILLQGGTVLTHDKHDHVHAAKADLLIEGNLIKKIESGLSPFPGTQVVDCTDKIISPGFIDTHHHVWQTLLKGRHANHTLVEYFGPGEQHSIDMKSRNFAASVHSPKDIFWGELGGALECLDVGTTTVVDHASVNISADHSKAAIAATVSSGIRSIFGYCPIAPVENWKPFTLGQNLLAEWVLKTLEELGLKSPFGNGRVQLGLAFDGTYLPKEVLMNLFSKAKAAGVKIITTHYVRAAVPSQAQLKAIETLHSHGLLDSSILFSHGSNMDPDEAALLLNTNSHVSVTPSTELQMGHGEPVAFQSKLGIQSHCSLGIDCHSNNTASIPGEMRLLLQSARGTYNQPFLTQSKVPAKVYKTVEEAFNLGTINGARAIGMDDQIGSLAVGKLADLVVFDASSPSMVCGAQHDAVAAVVLHSSPGDIEMVVVDGVVRKQGTRLSAVDVAAGRGLWAGEERDILEWADVARILVERREVLQETLEKIDYDEAKAGVIRAFYVNERNIVDSL</sequence>
<dbReference type="GO" id="GO:0019239">
    <property type="term" value="F:deaminase activity"/>
    <property type="evidence" value="ECO:0007669"/>
    <property type="project" value="TreeGrafter"/>
</dbReference>
<dbReference type="PANTHER" id="PTHR11271:SF37">
    <property type="entry name" value="FAMILY PROTEIN, PUTATIVE (AFU_ORTHOLOGUE AFUA_4G00460)-RELATED"/>
    <property type="match status" value="1"/>
</dbReference>
<dbReference type="GO" id="GO:0046872">
    <property type="term" value="F:metal ion binding"/>
    <property type="evidence" value="ECO:0007669"/>
    <property type="project" value="UniProtKB-KW"/>
</dbReference>
<proteinExistence type="predicted"/>
<organism evidence="6 7">
    <name type="scientific">Lachnellula hyalina</name>
    <dbReference type="NCBI Taxonomy" id="1316788"/>
    <lineage>
        <taxon>Eukaryota</taxon>
        <taxon>Fungi</taxon>
        <taxon>Dikarya</taxon>
        <taxon>Ascomycota</taxon>
        <taxon>Pezizomycotina</taxon>
        <taxon>Leotiomycetes</taxon>
        <taxon>Helotiales</taxon>
        <taxon>Lachnaceae</taxon>
        <taxon>Lachnellula</taxon>
    </lineage>
</organism>
<evidence type="ECO:0000259" key="5">
    <source>
        <dbReference type="Pfam" id="PF01979"/>
    </source>
</evidence>
<dbReference type="GeneID" id="41987892"/>
<dbReference type="InterPro" id="IPR011059">
    <property type="entry name" value="Metal-dep_hydrolase_composite"/>
</dbReference>
<dbReference type="SUPFAM" id="SSF51338">
    <property type="entry name" value="Composite domain of metallo-dependent hydrolases"/>
    <property type="match status" value="1"/>
</dbReference>
<gene>
    <name evidence="6" type="primary">mtaD</name>
    <name evidence="6" type="ORF">LHYA1_G007694</name>
</gene>
<dbReference type="OrthoDB" id="194468at2759"/>
<dbReference type="Gene3D" id="3.20.20.140">
    <property type="entry name" value="Metal-dependent hydrolases"/>
    <property type="match status" value="1"/>
</dbReference>
<dbReference type="AlphaFoldDB" id="A0A8H8TVT8"/>
<dbReference type="InterPro" id="IPR032466">
    <property type="entry name" value="Metal_Hydrolase"/>
</dbReference>
<evidence type="ECO:0000313" key="7">
    <source>
        <dbReference type="Proteomes" id="UP000431533"/>
    </source>
</evidence>
<comment type="cofactor">
    <cofactor evidence="1">
        <name>Zn(2+)</name>
        <dbReference type="ChEBI" id="CHEBI:29105"/>
    </cofactor>
</comment>
<accession>A0A8H8TVT8</accession>
<dbReference type="InterPro" id="IPR051607">
    <property type="entry name" value="Metallo-dep_hydrolases"/>
</dbReference>
<keyword evidence="4" id="KW-0862">Zinc</keyword>
<keyword evidence="3" id="KW-0378">Hydrolase</keyword>
<dbReference type="GO" id="GO:0005829">
    <property type="term" value="C:cytosol"/>
    <property type="evidence" value="ECO:0007669"/>
    <property type="project" value="TreeGrafter"/>
</dbReference>
<reference evidence="6 7" key="1">
    <citation type="submission" date="2018-05" db="EMBL/GenBank/DDBJ databases">
        <title>Genome sequencing and assembly of the regulated plant pathogen Lachnellula willkommii and related sister species for the development of diagnostic species identification markers.</title>
        <authorList>
            <person name="Giroux E."/>
            <person name="Bilodeau G."/>
        </authorList>
    </citation>
    <scope>NUCLEOTIDE SEQUENCE [LARGE SCALE GENOMIC DNA]</scope>
    <source>
        <strain evidence="6 7">CBS 185.66</strain>
    </source>
</reference>
<keyword evidence="7" id="KW-1185">Reference proteome</keyword>
<dbReference type="PANTHER" id="PTHR11271">
    <property type="entry name" value="GUANINE DEAMINASE"/>
    <property type="match status" value="1"/>
</dbReference>
<comment type="caution">
    <text evidence="6">The sequence shown here is derived from an EMBL/GenBank/DDBJ whole genome shotgun (WGS) entry which is preliminary data.</text>
</comment>
<evidence type="ECO:0000256" key="1">
    <source>
        <dbReference type="ARBA" id="ARBA00001947"/>
    </source>
</evidence>
<dbReference type="Pfam" id="PF01979">
    <property type="entry name" value="Amidohydro_1"/>
    <property type="match status" value="1"/>
</dbReference>
<dbReference type="InterPro" id="IPR006680">
    <property type="entry name" value="Amidohydro-rel"/>
</dbReference>
<feature type="domain" description="Amidohydrolase-related" evidence="5">
    <location>
        <begin position="57"/>
        <end position="435"/>
    </location>
</feature>
<dbReference type="Gene3D" id="2.30.40.10">
    <property type="entry name" value="Urease, subunit C, domain 1"/>
    <property type="match status" value="1"/>
</dbReference>
<dbReference type="RefSeq" id="XP_031002947.1">
    <property type="nucleotide sequence ID" value="XM_031152622.1"/>
</dbReference>
<name>A0A8H8TVT8_9HELO</name>
<protein>
    <submittedName>
        <fullName evidence="6">5-methylthioadenosine/S-adenosylhomocysteine deaminase</fullName>
    </submittedName>
</protein>
<dbReference type="Proteomes" id="UP000431533">
    <property type="component" value="Unassembled WGS sequence"/>
</dbReference>
<keyword evidence="2" id="KW-0479">Metal-binding</keyword>